<dbReference type="PANTHER" id="PTHR48112">
    <property type="entry name" value="HIGH MOBILITY GROUP PROTEIN DSP1"/>
    <property type="match status" value="1"/>
</dbReference>
<evidence type="ECO:0000256" key="5">
    <source>
        <dbReference type="PROSITE-ProRule" id="PRU00267"/>
    </source>
</evidence>
<dbReference type="Pfam" id="PF00505">
    <property type="entry name" value="HMG_box"/>
    <property type="match status" value="1"/>
</dbReference>
<comment type="subcellular location">
    <subcellularLocation>
        <location evidence="1">Nucleus</location>
    </subcellularLocation>
</comment>
<keyword evidence="4 5" id="KW-0539">Nucleus</keyword>
<dbReference type="SUPFAM" id="SSF47095">
    <property type="entry name" value="HMG-box"/>
    <property type="match status" value="2"/>
</dbReference>
<dbReference type="PRINTS" id="PR00886">
    <property type="entry name" value="HIGHMOBLTY12"/>
</dbReference>
<dbReference type="Gene3D" id="1.10.30.10">
    <property type="entry name" value="High mobility group box domain"/>
    <property type="match status" value="2"/>
</dbReference>
<accession>A0ABM3WQ75</accession>
<evidence type="ECO:0000256" key="1">
    <source>
        <dbReference type="ARBA" id="ARBA00004123"/>
    </source>
</evidence>
<feature type="compositionally biased region" description="Acidic residues" evidence="6">
    <location>
        <begin position="214"/>
        <end position="281"/>
    </location>
</feature>
<reference evidence="9" key="1">
    <citation type="submission" date="2025-08" db="UniProtKB">
        <authorList>
            <consortium name="RefSeq"/>
        </authorList>
    </citation>
    <scope>IDENTIFICATION</scope>
</reference>
<dbReference type="RefSeq" id="XP_060038723.1">
    <property type="nucleotide sequence ID" value="XM_060182740.1"/>
</dbReference>
<evidence type="ECO:0000256" key="4">
    <source>
        <dbReference type="ARBA" id="ARBA00023242"/>
    </source>
</evidence>
<sequence>MEGEGSSGSGTVMKGALALKKQRKSLSLPIRMTKDDPKKPKGKMSAYAFFVQTCRDEYKKKKPDTPVNFVEFSRRCSDKWKIMTSKEKSKFEEMAKVDKARYDREMKDYEAPAGNKKDPSIPKKPPSGFFLFCSKVRPKIKANYPGISVGAVAKKLGMMWAKLSEGEKQPYRVKAARLKEKYEREMADLKAKEKPGWTKGPRKATYKKARKVEDDEDDQDRNSQEDDEEDDDMGDEGDNYFDDDDNDDEDEDEDDQDEDEDDEDDEDDEEDKKDEDEDDDE</sequence>
<feature type="domain" description="HMG box" evidence="7">
    <location>
        <begin position="40"/>
        <end position="110"/>
    </location>
</feature>
<feature type="DNA-binding region" description="HMG box" evidence="5">
    <location>
        <begin position="122"/>
        <end position="190"/>
    </location>
</feature>
<dbReference type="SMART" id="SM00398">
    <property type="entry name" value="HMG"/>
    <property type="match status" value="2"/>
</dbReference>
<evidence type="ECO:0000256" key="6">
    <source>
        <dbReference type="SAM" id="MobiDB-lite"/>
    </source>
</evidence>
<dbReference type="InterPro" id="IPR009071">
    <property type="entry name" value="HMG_box_dom"/>
</dbReference>
<evidence type="ECO:0000313" key="8">
    <source>
        <dbReference type="Proteomes" id="UP001652624"/>
    </source>
</evidence>
<name>A0ABM3WQ75_ERIEU</name>
<proteinExistence type="inferred from homology"/>
<dbReference type="Pfam" id="PF09011">
    <property type="entry name" value="HMG_box_2"/>
    <property type="match status" value="1"/>
</dbReference>
<dbReference type="CDD" id="cd21978">
    <property type="entry name" value="HMG-box_HMGB_rpt1"/>
    <property type="match status" value="1"/>
</dbReference>
<evidence type="ECO:0000256" key="3">
    <source>
        <dbReference type="ARBA" id="ARBA00023125"/>
    </source>
</evidence>
<organism evidence="8 9">
    <name type="scientific">Erinaceus europaeus</name>
    <name type="common">Western European hedgehog</name>
    <dbReference type="NCBI Taxonomy" id="9365"/>
    <lineage>
        <taxon>Eukaryota</taxon>
        <taxon>Metazoa</taxon>
        <taxon>Chordata</taxon>
        <taxon>Craniata</taxon>
        <taxon>Vertebrata</taxon>
        <taxon>Euteleostomi</taxon>
        <taxon>Mammalia</taxon>
        <taxon>Eutheria</taxon>
        <taxon>Laurasiatheria</taxon>
        <taxon>Eulipotyphla</taxon>
        <taxon>Erinaceidae</taxon>
        <taxon>Erinaceinae</taxon>
        <taxon>Erinaceus</taxon>
    </lineage>
</organism>
<dbReference type="PANTHER" id="PTHR48112:SF32">
    <property type="entry name" value="HIGH MOBILITY GROUP PROTEIN B3"/>
    <property type="match status" value="1"/>
</dbReference>
<dbReference type="PROSITE" id="PS50118">
    <property type="entry name" value="HMG_BOX_2"/>
    <property type="match status" value="2"/>
</dbReference>
<feature type="compositionally biased region" description="Basic residues" evidence="6">
    <location>
        <begin position="200"/>
        <end position="210"/>
    </location>
</feature>
<gene>
    <name evidence="9" type="primary">LOC103109707</name>
</gene>
<feature type="region of interest" description="Disordered" evidence="6">
    <location>
        <begin position="187"/>
        <end position="281"/>
    </location>
</feature>
<feature type="compositionally biased region" description="Basic and acidic residues" evidence="6">
    <location>
        <begin position="187"/>
        <end position="196"/>
    </location>
</feature>
<comment type="similarity">
    <text evidence="2">Belongs to the HMGB family.</text>
</comment>
<dbReference type="Proteomes" id="UP001652624">
    <property type="component" value="Chromosome X"/>
</dbReference>
<keyword evidence="3 5" id="KW-0238">DNA-binding</keyword>
<evidence type="ECO:0000313" key="9">
    <source>
        <dbReference type="RefSeq" id="XP_060038723.1"/>
    </source>
</evidence>
<feature type="domain" description="HMG box" evidence="7">
    <location>
        <begin position="122"/>
        <end position="190"/>
    </location>
</feature>
<dbReference type="InterPro" id="IPR036910">
    <property type="entry name" value="HMG_box_dom_sf"/>
</dbReference>
<evidence type="ECO:0000256" key="2">
    <source>
        <dbReference type="ARBA" id="ARBA00008774"/>
    </source>
</evidence>
<dbReference type="GeneID" id="103109707"/>
<dbReference type="CDD" id="cd21979">
    <property type="entry name" value="HMG-box_HMGB_rpt2"/>
    <property type="match status" value="1"/>
</dbReference>
<dbReference type="InterPro" id="IPR050342">
    <property type="entry name" value="HMGB"/>
</dbReference>
<evidence type="ECO:0000259" key="7">
    <source>
        <dbReference type="PROSITE" id="PS50118"/>
    </source>
</evidence>
<feature type="DNA-binding region" description="HMG box" evidence="5">
    <location>
        <begin position="40"/>
        <end position="110"/>
    </location>
</feature>
<protein>
    <submittedName>
        <fullName evidence="9">High mobility group protein B3-like</fullName>
    </submittedName>
</protein>
<keyword evidence="8" id="KW-1185">Reference proteome</keyword>